<comment type="function">
    <text evidence="7">Catalyzes the formation of 6,7-dimethyl-8-ribityllumazine by condensation of 5-amino-6-(D-ribitylamino)uracil with 3,4-dihydroxy-2-butanone 4-phosphate. This is the penultimate step in the biosynthesis of riboflavin.</text>
</comment>
<dbReference type="PANTHER" id="PTHR21058">
    <property type="entry name" value="6,7-DIMETHYL-8-RIBITYLLUMAZINE SYNTHASE DMRL SYNTHASE LUMAZINE SYNTHASE"/>
    <property type="match status" value="1"/>
</dbReference>
<dbReference type="EMBL" id="JAUMKJ010000024">
    <property type="protein sequence ID" value="MDO3679230.1"/>
    <property type="molecule type" value="Genomic_DNA"/>
</dbReference>
<dbReference type="PANTHER" id="PTHR21058:SF0">
    <property type="entry name" value="6,7-DIMETHYL-8-RIBITYLLUMAZINE SYNTHASE"/>
    <property type="match status" value="1"/>
</dbReference>
<evidence type="ECO:0000256" key="5">
    <source>
        <dbReference type="ARBA" id="ARBA00022679"/>
    </source>
</evidence>
<comment type="pathway">
    <text evidence="1 7">Cofactor biosynthesis; riboflavin biosynthesis; riboflavin from 2-hydroxy-3-oxobutyl phosphate and 5-amino-6-(D-ribitylamino)uracil: step 1/2.</text>
</comment>
<dbReference type="Pfam" id="PF00885">
    <property type="entry name" value="DMRL_synthase"/>
    <property type="match status" value="1"/>
</dbReference>
<evidence type="ECO:0000256" key="6">
    <source>
        <dbReference type="ARBA" id="ARBA00048785"/>
    </source>
</evidence>
<feature type="binding site" evidence="7">
    <location>
        <begin position="81"/>
        <end position="83"/>
    </location>
    <ligand>
        <name>5-amino-6-(D-ribitylamino)uracil</name>
        <dbReference type="ChEBI" id="CHEBI:15934"/>
    </ligand>
</feature>
<proteinExistence type="inferred from homology"/>
<keyword evidence="5 7" id="KW-0808">Transferase</keyword>
<comment type="catalytic activity">
    <reaction evidence="6 7">
        <text>(2S)-2-hydroxy-3-oxobutyl phosphate + 5-amino-6-(D-ribitylamino)uracil = 6,7-dimethyl-8-(1-D-ribityl)lumazine + phosphate + 2 H2O + H(+)</text>
        <dbReference type="Rhea" id="RHEA:26152"/>
        <dbReference type="ChEBI" id="CHEBI:15377"/>
        <dbReference type="ChEBI" id="CHEBI:15378"/>
        <dbReference type="ChEBI" id="CHEBI:15934"/>
        <dbReference type="ChEBI" id="CHEBI:43474"/>
        <dbReference type="ChEBI" id="CHEBI:58201"/>
        <dbReference type="ChEBI" id="CHEBI:58830"/>
        <dbReference type="EC" id="2.5.1.78"/>
    </reaction>
</comment>
<accession>A0ABT8VE40</accession>
<reference evidence="8" key="1">
    <citation type="submission" date="2023-07" db="EMBL/GenBank/DDBJ databases">
        <authorList>
            <person name="Aktuganov G."/>
            <person name="Boyko T."/>
            <person name="Delegan Y."/>
            <person name="Galimzianova N."/>
            <person name="Gilvanova E."/>
            <person name="Korobov V."/>
            <person name="Kuzmina L."/>
            <person name="Melentiev A."/>
            <person name="Milman P."/>
            <person name="Ryabova A."/>
            <person name="Stupak E."/>
            <person name="Yasakov T."/>
            <person name="Zharikova N."/>
            <person name="Zhurenko E."/>
        </authorList>
    </citation>
    <scope>NUCLEOTIDE SEQUENCE</scope>
    <source>
        <strain evidence="8">IB-739</strain>
    </source>
</reference>
<feature type="binding site" evidence="7">
    <location>
        <position position="23"/>
    </location>
    <ligand>
        <name>5-amino-6-(D-ribitylamino)uracil</name>
        <dbReference type="ChEBI" id="CHEBI:15934"/>
    </ligand>
</feature>
<evidence type="ECO:0000256" key="2">
    <source>
        <dbReference type="ARBA" id="ARBA00007424"/>
    </source>
</evidence>
<keyword evidence="4 7" id="KW-0686">Riboflavin biosynthesis</keyword>
<dbReference type="EC" id="2.5.1.78" evidence="3 7"/>
<feature type="binding site" evidence="7">
    <location>
        <begin position="57"/>
        <end position="59"/>
    </location>
    <ligand>
        <name>5-amino-6-(D-ribitylamino)uracil</name>
        <dbReference type="ChEBI" id="CHEBI:15934"/>
    </ligand>
</feature>
<gene>
    <name evidence="8" type="primary">ribE</name>
    <name evidence="7" type="synonym">ribH</name>
    <name evidence="8" type="ORF">Q3C12_19655</name>
</gene>
<evidence type="ECO:0000256" key="3">
    <source>
        <dbReference type="ARBA" id="ARBA00012664"/>
    </source>
</evidence>
<evidence type="ECO:0000256" key="7">
    <source>
        <dbReference type="HAMAP-Rule" id="MF_00178"/>
    </source>
</evidence>
<dbReference type="Gene3D" id="3.40.50.960">
    <property type="entry name" value="Lumazine/riboflavin synthase"/>
    <property type="match status" value="1"/>
</dbReference>
<sequence length="156" mass="16604">MAKVYEGHLVSQGLKYGIVVGRFNEFITNKLLGGALDALKRHGVQEDEVEIAWVPGAFEIPLIAQKMAESGKYDAVITLGAVIRGSTPHFDYVCNETAKGVAAISLKTGIPVIFGVLTTDSIEQAVERAGTKAGNKGWEAAASAIEMANLTKRLTT</sequence>
<dbReference type="HAMAP" id="MF_00178">
    <property type="entry name" value="Lumazine_synth"/>
    <property type="match status" value="1"/>
</dbReference>
<evidence type="ECO:0000313" key="9">
    <source>
        <dbReference type="Proteomes" id="UP001168883"/>
    </source>
</evidence>
<comment type="subunit">
    <text evidence="7">Forms an icosahedral capsid composed of 60 subunits, arranged as a dodecamer of pentamers.</text>
</comment>
<dbReference type="Proteomes" id="UP001168883">
    <property type="component" value="Unassembled WGS sequence"/>
</dbReference>
<comment type="similarity">
    <text evidence="2 7">Belongs to the DMRL synthase family.</text>
</comment>
<comment type="caution">
    <text evidence="8">The sequence shown here is derived from an EMBL/GenBank/DDBJ whole genome shotgun (WGS) entry which is preliminary data.</text>
</comment>
<feature type="binding site" evidence="7">
    <location>
        <position position="114"/>
    </location>
    <ligand>
        <name>5-amino-6-(D-ribitylamino)uracil</name>
        <dbReference type="ChEBI" id="CHEBI:15934"/>
    </ligand>
</feature>
<organism evidence="8 9">
    <name type="scientific">Paenibacillus ehimensis</name>
    <dbReference type="NCBI Taxonomy" id="79264"/>
    <lineage>
        <taxon>Bacteria</taxon>
        <taxon>Bacillati</taxon>
        <taxon>Bacillota</taxon>
        <taxon>Bacilli</taxon>
        <taxon>Bacillales</taxon>
        <taxon>Paenibacillaceae</taxon>
        <taxon>Paenibacillus</taxon>
    </lineage>
</organism>
<evidence type="ECO:0000313" key="8">
    <source>
        <dbReference type="EMBL" id="MDO3679230.1"/>
    </source>
</evidence>
<dbReference type="CDD" id="cd09209">
    <property type="entry name" value="Lumazine_synthase-I"/>
    <property type="match status" value="1"/>
</dbReference>
<name>A0ABT8VE40_9BACL</name>
<dbReference type="NCBIfam" id="NF000812">
    <property type="entry name" value="PRK00061.1-4"/>
    <property type="match status" value="1"/>
</dbReference>
<dbReference type="SUPFAM" id="SSF52121">
    <property type="entry name" value="Lumazine synthase"/>
    <property type="match status" value="1"/>
</dbReference>
<dbReference type="InterPro" id="IPR036467">
    <property type="entry name" value="LS/RS_sf"/>
</dbReference>
<dbReference type="RefSeq" id="WP_302879452.1">
    <property type="nucleotide sequence ID" value="NZ_JAUMKJ010000024.1"/>
</dbReference>
<feature type="binding site" evidence="7">
    <location>
        <begin position="86"/>
        <end position="87"/>
    </location>
    <ligand>
        <name>(2S)-2-hydroxy-3-oxobutyl phosphate</name>
        <dbReference type="ChEBI" id="CHEBI:58830"/>
    </ligand>
</feature>
<dbReference type="InterPro" id="IPR034964">
    <property type="entry name" value="LS"/>
</dbReference>
<feature type="active site" description="Proton donor" evidence="7">
    <location>
        <position position="89"/>
    </location>
</feature>
<feature type="binding site" evidence="7">
    <location>
        <position position="128"/>
    </location>
    <ligand>
        <name>(2S)-2-hydroxy-3-oxobutyl phosphate</name>
        <dbReference type="ChEBI" id="CHEBI:58830"/>
    </ligand>
</feature>
<dbReference type="GO" id="GO:0000906">
    <property type="term" value="F:6,7-dimethyl-8-ribityllumazine synthase activity"/>
    <property type="evidence" value="ECO:0007669"/>
    <property type="project" value="UniProtKB-EC"/>
</dbReference>
<evidence type="ECO:0000256" key="1">
    <source>
        <dbReference type="ARBA" id="ARBA00004917"/>
    </source>
</evidence>
<evidence type="ECO:0000256" key="4">
    <source>
        <dbReference type="ARBA" id="ARBA00022619"/>
    </source>
</evidence>
<dbReference type="NCBIfam" id="TIGR00114">
    <property type="entry name" value="lumazine-synth"/>
    <property type="match status" value="1"/>
</dbReference>
<dbReference type="InterPro" id="IPR002180">
    <property type="entry name" value="LS/RS"/>
</dbReference>
<keyword evidence="9" id="KW-1185">Reference proteome</keyword>
<protein>
    <recommendedName>
        <fullName evidence="3 7">6,7-dimethyl-8-ribityllumazine synthase</fullName>
        <shortName evidence="7">DMRL synthase</shortName>
        <shortName evidence="7">LS</shortName>
        <shortName evidence="7">Lumazine synthase</shortName>
        <ecNumber evidence="3 7">2.5.1.78</ecNumber>
    </recommendedName>
</protein>